<dbReference type="GO" id="GO:0003723">
    <property type="term" value="F:RNA binding"/>
    <property type="evidence" value="ECO:0007669"/>
    <property type="project" value="UniProtKB-UniRule"/>
</dbReference>
<evidence type="ECO:0000256" key="2">
    <source>
        <dbReference type="ARBA" id="ARBA00022884"/>
    </source>
</evidence>
<dbReference type="InterPro" id="IPR012677">
    <property type="entry name" value="Nucleotide-bd_a/b_plait_sf"/>
</dbReference>
<dbReference type="PROSITE" id="PS50102">
    <property type="entry name" value="RRM"/>
    <property type="match status" value="1"/>
</dbReference>
<sequence length="376" mass="43318">MGERTDVAQTQSSLNPEAPEFFPARNALVSDPCPVFSPQNPPLLHYQTLPSPYPHAFSAPLFSHPFCPYPHQHAVPLHFFTPEKAAAAASVTEPFSSLLEPLNTEMVLEEEEAQKHKVMGRKENVGGARGSNRSKHFLRNKRYGKEGFVRADQSQSRKKYWRAKPSSDAGDQQFGRNFEASFEYPRKVQVWAGNNKREKHPPIPLKYDGKETTIMIRNIPNRYTREMLKDFLDQHCMLTNRDQVQSQNGDADEEPLLSAFDFLYLPIDFVTKSNKGYAFVNFTNPQAARKFFDAWHHKRWQCFQSHKICEIYCAKLQGMEQLVKHFERMEFPSEDFQPVSFDPSRDGSKQLAEETRVGRCRGSRCTKPNLSHQLMT</sequence>
<dbReference type="Pfam" id="PF04059">
    <property type="entry name" value="RRM_2"/>
    <property type="match status" value="1"/>
</dbReference>
<evidence type="ECO:0000256" key="1">
    <source>
        <dbReference type="ARBA" id="ARBA00022737"/>
    </source>
</evidence>
<dbReference type="AlphaFoldDB" id="A0AB32VH43"/>
<reference evidence="5" key="1">
    <citation type="journal article" date="1997" name="Nucleic Acids Res.">
        <title>tRNAscan-SE: a program for improved detection of transfer RNA genes in genomic sequence.</title>
        <authorList>
            <person name="Lowe T.M."/>
            <person name="Eddy S.R."/>
        </authorList>
    </citation>
    <scope>NUCLEOTIDE SEQUENCE [LARGE SCALE GENOMIC DNA]</scope>
    <source>
        <strain evidence="5">r\B97-61/B2</strain>
    </source>
</reference>
<dbReference type="RefSeq" id="XP_007042057.2">
    <property type="nucleotide sequence ID" value="XM_007041995.2"/>
</dbReference>
<name>A0AB32VH43_THECC</name>
<dbReference type="Gramene" id="Tc02v2_t006200.1">
    <property type="protein sequence ID" value="Tc02v2_p006200.1"/>
    <property type="gene ID" value="Tc02v2_g006200"/>
</dbReference>
<proteinExistence type="predicted"/>
<dbReference type="InterPro" id="IPR035979">
    <property type="entry name" value="RBD_domain_sf"/>
</dbReference>
<dbReference type="KEGG" id="tcc:18607707"/>
<evidence type="ECO:0000313" key="5">
    <source>
        <dbReference type="Proteomes" id="UP000694886"/>
    </source>
</evidence>
<keyword evidence="1" id="KW-0677">Repeat</keyword>
<dbReference type="InterPro" id="IPR007201">
    <property type="entry name" value="Mei2-like_Rrm_C"/>
</dbReference>
<organism evidence="5 6">
    <name type="scientific">Theobroma cacao</name>
    <name type="common">Cacao</name>
    <name type="synonym">Cocoa</name>
    <dbReference type="NCBI Taxonomy" id="3641"/>
    <lineage>
        <taxon>Eukaryota</taxon>
        <taxon>Viridiplantae</taxon>
        <taxon>Streptophyta</taxon>
        <taxon>Embryophyta</taxon>
        <taxon>Tracheophyta</taxon>
        <taxon>Spermatophyta</taxon>
        <taxon>Magnoliopsida</taxon>
        <taxon>eudicotyledons</taxon>
        <taxon>Gunneridae</taxon>
        <taxon>Pentapetalae</taxon>
        <taxon>rosids</taxon>
        <taxon>malvids</taxon>
        <taxon>Malvales</taxon>
        <taxon>Malvaceae</taxon>
        <taxon>Byttnerioideae</taxon>
        <taxon>Theobroma</taxon>
    </lineage>
</organism>
<keyword evidence="2 3" id="KW-0694">RNA-binding</keyword>
<dbReference type="Proteomes" id="UP000694886">
    <property type="component" value="Chromosome 2"/>
</dbReference>
<dbReference type="InterPro" id="IPR000504">
    <property type="entry name" value="RRM_dom"/>
</dbReference>
<gene>
    <name evidence="6" type="primary">LOC18607707</name>
</gene>
<accession>A0AB32VH43</accession>
<evidence type="ECO:0000313" key="6">
    <source>
        <dbReference type="RefSeq" id="XP_007042057.2"/>
    </source>
</evidence>
<dbReference type="SUPFAM" id="SSF54928">
    <property type="entry name" value="RNA-binding domain, RBD"/>
    <property type="match status" value="1"/>
</dbReference>
<reference evidence="6" key="2">
    <citation type="submission" date="2025-08" db="UniProtKB">
        <authorList>
            <consortium name="RefSeq"/>
        </authorList>
    </citation>
    <scope>IDENTIFICATION</scope>
</reference>
<dbReference type="PANTHER" id="PTHR24012">
    <property type="entry name" value="RNA BINDING PROTEIN"/>
    <property type="match status" value="1"/>
</dbReference>
<dbReference type="GeneID" id="18607707"/>
<evidence type="ECO:0000259" key="4">
    <source>
        <dbReference type="PROSITE" id="PS50102"/>
    </source>
</evidence>
<dbReference type="Gene3D" id="3.30.70.330">
    <property type="match status" value="1"/>
</dbReference>
<evidence type="ECO:0000256" key="3">
    <source>
        <dbReference type="PROSITE-ProRule" id="PRU00176"/>
    </source>
</evidence>
<feature type="domain" description="RRM" evidence="4">
    <location>
        <begin position="212"/>
        <end position="328"/>
    </location>
</feature>
<protein>
    <submittedName>
        <fullName evidence="6">Protein terminal ear1 homolog</fullName>
    </submittedName>
</protein>